<dbReference type="SMART" id="SM00829">
    <property type="entry name" value="PKS_ER"/>
    <property type="match status" value="1"/>
</dbReference>
<keyword evidence="4" id="KW-1185">Reference proteome</keyword>
<sequence length="332" mass="35599">MAQSTYKSVVLAKRPVGEVVPGQTFSIKENPALSEADIKDGQVLIQIQYLSLDPVMRAWISDIPSGMPPVQLGEVMRGFSVAKILASKASGLNVGAYVNSSAGWTEFAIVDSKDVTPLHLPEAARVTDALGTLGFSGLTAYFGILSIGKVKAGDFVVVSGAAGATGSIVCQIAKLKGATVLAIAGSAEKVQWLKEIGVDHALNYKDADFADQFHEKTAGLIDVYFDCVGGEILDLALGRAKMLARFVMCGAISQYNSPDDAGVKVLFHCTRQRILGLITNFRIFGKSTLCASKWKGFRFLTSHLGSTKRSQSLRSGCWRVSFREERPSSRVA</sequence>
<name>A0ABR4PY94_9HELO</name>
<dbReference type="InterPro" id="IPR036291">
    <property type="entry name" value="NAD(P)-bd_dom_sf"/>
</dbReference>
<dbReference type="Gene3D" id="3.90.180.10">
    <property type="entry name" value="Medium-chain alcohol dehydrogenases, catalytic domain"/>
    <property type="match status" value="1"/>
</dbReference>
<dbReference type="Proteomes" id="UP001629113">
    <property type="component" value="Unassembled WGS sequence"/>
</dbReference>
<dbReference type="InterPro" id="IPR020843">
    <property type="entry name" value="ER"/>
</dbReference>
<evidence type="ECO:0000313" key="3">
    <source>
        <dbReference type="EMBL" id="KAL3428327.1"/>
    </source>
</evidence>
<proteinExistence type="predicted"/>
<evidence type="ECO:0000256" key="1">
    <source>
        <dbReference type="ARBA" id="ARBA00023002"/>
    </source>
</evidence>
<dbReference type="InterPro" id="IPR045010">
    <property type="entry name" value="MDR_fam"/>
</dbReference>
<accession>A0ABR4PY94</accession>
<protein>
    <submittedName>
        <fullName evidence="3">NADP-dependent oxidoreductase YfmJ</fullName>
    </submittedName>
</protein>
<dbReference type="SUPFAM" id="SSF51735">
    <property type="entry name" value="NAD(P)-binding Rossmann-fold domains"/>
    <property type="match status" value="1"/>
</dbReference>
<dbReference type="SUPFAM" id="SSF50129">
    <property type="entry name" value="GroES-like"/>
    <property type="match status" value="1"/>
</dbReference>
<dbReference type="InterPro" id="IPR011032">
    <property type="entry name" value="GroES-like_sf"/>
</dbReference>
<evidence type="ECO:0000313" key="4">
    <source>
        <dbReference type="Proteomes" id="UP001629113"/>
    </source>
</evidence>
<reference evidence="3 4" key="1">
    <citation type="submission" date="2024-06" db="EMBL/GenBank/DDBJ databases">
        <title>Complete genome of Phlyctema vagabunda strain 19-DSS-EL-015.</title>
        <authorList>
            <person name="Fiorenzani C."/>
        </authorList>
    </citation>
    <scope>NUCLEOTIDE SEQUENCE [LARGE SCALE GENOMIC DNA]</scope>
    <source>
        <strain evidence="3 4">19-DSS-EL-015</strain>
    </source>
</reference>
<dbReference type="PANTHER" id="PTHR43205:SF42">
    <property type="entry name" value="ALCOHOL DEHYDROGENASE, ZINC-CONTAINING (AFU_ORTHOLOGUE AFUA_7G04530)"/>
    <property type="match status" value="1"/>
</dbReference>
<dbReference type="CDD" id="cd05288">
    <property type="entry name" value="PGDH"/>
    <property type="match status" value="1"/>
</dbReference>
<dbReference type="InterPro" id="IPR013149">
    <property type="entry name" value="ADH-like_C"/>
</dbReference>
<evidence type="ECO:0000259" key="2">
    <source>
        <dbReference type="SMART" id="SM00829"/>
    </source>
</evidence>
<dbReference type="Pfam" id="PF16884">
    <property type="entry name" value="ADH_N_2"/>
    <property type="match status" value="1"/>
</dbReference>
<organism evidence="3 4">
    <name type="scientific">Phlyctema vagabunda</name>
    <dbReference type="NCBI Taxonomy" id="108571"/>
    <lineage>
        <taxon>Eukaryota</taxon>
        <taxon>Fungi</taxon>
        <taxon>Dikarya</taxon>
        <taxon>Ascomycota</taxon>
        <taxon>Pezizomycotina</taxon>
        <taxon>Leotiomycetes</taxon>
        <taxon>Helotiales</taxon>
        <taxon>Dermateaceae</taxon>
        <taxon>Phlyctema</taxon>
    </lineage>
</organism>
<comment type="caution">
    <text evidence="3">The sequence shown here is derived from an EMBL/GenBank/DDBJ whole genome shotgun (WGS) entry which is preliminary data.</text>
</comment>
<gene>
    <name evidence="3" type="ORF">PVAG01_01836</name>
</gene>
<dbReference type="InterPro" id="IPR041694">
    <property type="entry name" value="ADH_N_2"/>
</dbReference>
<feature type="domain" description="Enoyl reductase (ER)" evidence="2">
    <location>
        <begin position="22"/>
        <end position="289"/>
    </location>
</feature>
<dbReference type="Gene3D" id="3.40.50.720">
    <property type="entry name" value="NAD(P)-binding Rossmann-like Domain"/>
    <property type="match status" value="1"/>
</dbReference>
<dbReference type="EMBL" id="JBFCZG010000001">
    <property type="protein sequence ID" value="KAL3428327.1"/>
    <property type="molecule type" value="Genomic_DNA"/>
</dbReference>
<dbReference type="PANTHER" id="PTHR43205">
    <property type="entry name" value="PROSTAGLANDIN REDUCTASE"/>
    <property type="match status" value="1"/>
</dbReference>
<dbReference type="Pfam" id="PF00107">
    <property type="entry name" value="ADH_zinc_N"/>
    <property type="match status" value="1"/>
</dbReference>
<keyword evidence="1" id="KW-0560">Oxidoreductase</keyword>